<name>A0A6M0H6V8_9CLOT</name>
<keyword evidence="3" id="KW-1185">Reference proteome</keyword>
<dbReference type="PROSITE" id="PS51723">
    <property type="entry name" value="PEPTIDASE_M60"/>
    <property type="match status" value="1"/>
</dbReference>
<evidence type="ECO:0000259" key="1">
    <source>
        <dbReference type="PROSITE" id="PS51723"/>
    </source>
</evidence>
<dbReference type="InterPro" id="IPR042279">
    <property type="entry name" value="Pep_M60_3"/>
</dbReference>
<proteinExistence type="predicted"/>
<dbReference type="InterPro" id="IPR031161">
    <property type="entry name" value="Peptidase_M60_dom"/>
</dbReference>
<dbReference type="InterPro" id="IPR004954">
    <property type="entry name" value="Mucin-bd"/>
</dbReference>
<dbReference type="SMART" id="SM01276">
    <property type="entry name" value="M60-like"/>
    <property type="match status" value="1"/>
</dbReference>
<dbReference type="Gene3D" id="1.10.390.30">
    <property type="entry name" value="Peptidase M60, enhancin-like domain 3"/>
    <property type="match status" value="1"/>
</dbReference>
<accession>A0A6M0H6V8</accession>
<dbReference type="Gene3D" id="3.40.390.80">
    <property type="entry name" value="Peptidase M60, enhancin-like domain 2"/>
    <property type="match status" value="1"/>
</dbReference>
<gene>
    <name evidence="2" type="ORF">G3M99_10695</name>
</gene>
<dbReference type="Pfam" id="PF13402">
    <property type="entry name" value="Peptidase_M60"/>
    <property type="match status" value="1"/>
</dbReference>
<evidence type="ECO:0000313" key="2">
    <source>
        <dbReference type="EMBL" id="NEU05312.1"/>
    </source>
</evidence>
<dbReference type="AlphaFoldDB" id="A0A6M0H6V8"/>
<sequence length="1143" mass="129986">MKSFVKFLIIQLLFIGFTLGNSINVYANEVKQKELYILEDPTWLRQTGFSKGLGHDRQDLGIILPANVQLTIKQVNPNFKGNLTLRLLNDNNKHETSRNFNQTQITVSVPYSSVPFVDTVYNGTEKPKIEYTITDNMQTLPIYKKGQNQQDFFSQWDRTSAPFALVVDDYFQLLVPQKDKAFMKRMRDFSSIDELILYYRDIFTYYNKLSGISFDTNIKTNKNIPNKYFIKADISGPGGGYYGGNHTAETSDSVASFWLSKGWGALHEIGHGYQDNFTRGEVWNNIYAHSFQQKNLGSGIYSNGWLYDYGRKNIVDSNIDNLLHKNQSAFNTWGLREQLYGFILLKNKAGDDSFTHFNQEYRKLANSNGFNISDYNQFDLLSKAYGEISKLDFTPVIESFKGKMSDWQKELNRYQNYKPVAILNEVVPTSKVSEIQKALNLETPLSLVTTDDLARTGLTGNVTLNIKIDDFNQIKNQTIYLMNGEKEVKKVSITSPSISLGQLPIGIYTIYSTNTNNKCYTLDTHYLKVKESNNNVTLNYKLRTKSVLLNQEIEFLGLGDDKFASAHVDLENQHLNIEVTSKDPHSYFPNEQYGKIEILDTNGNITYSKVMNGTNTTLEHSSQILKEGYKIRLYHAEPSRLKIKNNKTTLTNNKTNTLVVTSQGLKNENLSQNLNQELATSIDTFASKIYENKLLSQSNCAESKVELKLAINSLTEPLKAQMLTKYKELLKENPTTNEDESEGSAFSFDFKGYSDRLFAKLNLDLENLNGKLTVENIMPHYYFKDSYASILIQDKNGSTIFSRDFIGSETNNNSVEDIPLQEGYYITIKHREHSNRLFVNNDTKNISLDKNAVNSYKIMKNKLESINESDIPNPSKNPYLGEKFNITFKGLGDWIFAELNLDLVSNQANIDIKKGEPHVYFTDSYTSVAIKDSEGNDVYTKDFIGNKGNDALVKDISLKAGYYLTITHKEPNNRLIITNTINKLELDKDTTITYKITDTGLVKSSEDEIPVPSHPIYYGNEFNTVFKGYADRAFAEMNMNLTEKQATINISDGIVHSYFSDIYTSILIENSKKETVYSKNFIGINNYSKNSETVTLEEGSLITLTHLESSNRLEIINKETLFSLPKSNSVTYQVVAGGLKKIN</sequence>
<dbReference type="EMBL" id="JAAGPU010000018">
    <property type="protein sequence ID" value="NEU05312.1"/>
    <property type="molecule type" value="Genomic_DNA"/>
</dbReference>
<dbReference type="Pfam" id="PF03272">
    <property type="entry name" value="Mucin_bdg"/>
    <property type="match status" value="4"/>
</dbReference>
<evidence type="ECO:0000313" key="3">
    <source>
        <dbReference type="Proteomes" id="UP000481872"/>
    </source>
</evidence>
<comment type="caution">
    <text evidence="2">The sequence shown here is derived from an EMBL/GenBank/DDBJ whole genome shotgun (WGS) entry which is preliminary data.</text>
</comment>
<dbReference type="RefSeq" id="WP_199870165.1">
    <property type="nucleotide sequence ID" value="NZ_JAAGPU010000018.1"/>
</dbReference>
<dbReference type="Proteomes" id="UP000481872">
    <property type="component" value="Unassembled WGS sequence"/>
</dbReference>
<feature type="domain" description="Peptidase M60" evidence="1">
    <location>
        <begin position="55"/>
        <end position="350"/>
    </location>
</feature>
<reference evidence="2 3" key="1">
    <citation type="submission" date="2020-02" db="EMBL/GenBank/DDBJ databases">
        <title>Genome assembly of a novel Clostridium senegalense strain.</title>
        <authorList>
            <person name="Gupta T.B."/>
            <person name="Jauregui R."/>
            <person name="Maclean P."/>
            <person name="Nawarathana A."/>
            <person name="Brightwell G."/>
        </authorList>
    </citation>
    <scope>NUCLEOTIDE SEQUENCE [LARGE SCALE GENOMIC DNA]</scope>
    <source>
        <strain evidence="2 3">AGRFS4</strain>
    </source>
</reference>
<protein>
    <submittedName>
        <fullName evidence="2">Enhancing factor</fullName>
    </submittedName>
</protein>
<organism evidence="2 3">
    <name type="scientific">Clostridium senegalense</name>
    <dbReference type="NCBI Taxonomy" id="1465809"/>
    <lineage>
        <taxon>Bacteria</taxon>
        <taxon>Bacillati</taxon>
        <taxon>Bacillota</taxon>
        <taxon>Clostridia</taxon>
        <taxon>Eubacteriales</taxon>
        <taxon>Clostridiaceae</taxon>
        <taxon>Clostridium</taxon>
    </lineage>
</organism>